<feature type="binding site" evidence="4">
    <location>
        <begin position="135"/>
        <end position="138"/>
    </location>
    <ligand>
        <name>GTP</name>
        <dbReference type="ChEBI" id="CHEBI:37565"/>
    </ligand>
</feature>
<dbReference type="InterPro" id="IPR005225">
    <property type="entry name" value="Small_GTP-bd"/>
</dbReference>
<dbReference type="EMBL" id="JASMQC010000007">
    <property type="protein sequence ID" value="KAK1943545.1"/>
    <property type="molecule type" value="Genomic_DNA"/>
</dbReference>
<dbReference type="SUPFAM" id="SSF52540">
    <property type="entry name" value="P-loop containing nucleoside triphosphate hydrolases"/>
    <property type="match status" value="1"/>
</dbReference>
<dbReference type="Gene3D" id="3.40.50.300">
    <property type="entry name" value="P-loop containing nucleotide triphosphate hydrolases"/>
    <property type="match status" value="1"/>
</dbReference>
<feature type="binding site" evidence="5">
    <location>
        <position position="40"/>
    </location>
    <ligand>
        <name>Mg(2+)</name>
        <dbReference type="ChEBI" id="CHEBI:18420"/>
    </ligand>
</feature>
<dbReference type="SMART" id="SM00178">
    <property type="entry name" value="SAR"/>
    <property type="match status" value="1"/>
</dbReference>
<reference evidence="7" key="1">
    <citation type="submission" date="2023-08" db="EMBL/GenBank/DDBJ databases">
        <title>Reference Genome Resource for the Citrus Pathogen Phytophthora citrophthora.</title>
        <authorList>
            <person name="Moller H."/>
            <person name="Coetzee B."/>
            <person name="Rose L.J."/>
            <person name="Van Niekerk J.M."/>
        </authorList>
    </citation>
    <scope>NUCLEOTIDE SEQUENCE</scope>
    <source>
        <strain evidence="7">STE-U-9442</strain>
    </source>
</reference>
<keyword evidence="5" id="KW-0460">Magnesium</keyword>
<dbReference type="SMART" id="SM00177">
    <property type="entry name" value="ARF"/>
    <property type="match status" value="1"/>
</dbReference>
<evidence type="ECO:0000256" key="5">
    <source>
        <dbReference type="PIRSR" id="PIRSR606689-2"/>
    </source>
</evidence>
<dbReference type="InterPro" id="IPR027417">
    <property type="entry name" value="P-loop_NTPase"/>
</dbReference>
<dbReference type="GO" id="GO:0030010">
    <property type="term" value="P:establishment of cell polarity"/>
    <property type="evidence" value="ECO:0007669"/>
    <property type="project" value="UniProtKB-ARBA"/>
</dbReference>
<accession>A0AAD9GS27</accession>
<organism evidence="7 8">
    <name type="scientific">Phytophthora citrophthora</name>
    <dbReference type="NCBI Taxonomy" id="4793"/>
    <lineage>
        <taxon>Eukaryota</taxon>
        <taxon>Sar</taxon>
        <taxon>Stramenopiles</taxon>
        <taxon>Oomycota</taxon>
        <taxon>Peronosporomycetes</taxon>
        <taxon>Peronosporales</taxon>
        <taxon>Peronosporaceae</taxon>
        <taxon>Phytophthora</taxon>
    </lineage>
</organism>
<evidence type="ECO:0000256" key="3">
    <source>
        <dbReference type="ARBA" id="ARBA00023134"/>
    </source>
</evidence>
<evidence type="ECO:0000256" key="6">
    <source>
        <dbReference type="RuleBase" id="RU003925"/>
    </source>
</evidence>
<protein>
    <submittedName>
        <fullName evidence="7">ADP-ribosylation factor 6</fullName>
    </submittedName>
</protein>
<gene>
    <name evidence="7" type="ORF">P3T76_004941</name>
</gene>
<evidence type="ECO:0000313" key="8">
    <source>
        <dbReference type="Proteomes" id="UP001259832"/>
    </source>
</evidence>
<feature type="binding site" evidence="4">
    <location>
        <position position="79"/>
    </location>
    <ligand>
        <name>GTP</name>
        <dbReference type="ChEBI" id="CHEBI:37565"/>
    </ligand>
</feature>
<dbReference type="CDD" id="cd00878">
    <property type="entry name" value="Arf_Arl"/>
    <property type="match status" value="1"/>
</dbReference>
<dbReference type="NCBIfam" id="TIGR00231">
    <property type="entry name" value="small_GTP"/>
    <property type="match status" value="1"/>
</dbReference>
<keyword evidence="2 4" id="KW-0547">Nucleotide-binding</keyword>
<name>A0AAD9GS27_9STRA</name>
<comment type="caution">
    <text evidence="7">The sequence shown here is derived from an EMBL/GenBank/DDBJ whole genome shotgun (WGS) entry which is preliminary data.</text>
</comment>
<keyword evidence="3 4" id="KW-0342">GTP-binding</keyword>
<dbReference type="Pfam" id="PF00025">
    <property type="entry name" value="Arf"/>
    <property type="match status" value="1"/>
</dbReference>
<evidence type="ECO:0000256" key="2">
    <source>
        <dbReference type="ARBA" id="ARBA00022741"/>
    </source>
</evidence>
<dbReference type="PROSITE" id="PS51417">
    <property type="entry name" value="ARF"/>
    <property type="match status" value="1"/>
</dbReference>
<proteinExistence type="inferred from homology"/>
<feature type="binding site" evidence="5">
    <location>
        <position position="57"/>
    </location>
    <ligand>
        <name>Mg(2+)</name>
        <dbReference type="ChEBI" id="CHEBI:18420"/>
    </ligand>
</feature>
<dbReference type="PRINTS" id="PR00328">
    <property type="entry name" value="SAR1GTPBP"/>
</dbReference>
<feature type="binding site" evidence="4">
    <location>
        <begin position="33"/>
        <end position="40"/>
    </location>
    <ligand>
        <name>GTP</name>
        <dbReference type="ChEBI" id="CHEBI:37565"/>
    </ligand>
</feature>
<comment type="similarity">
    <text evidence="1 6">Belongs to the small GTPase superfamily. Arf family.</text>
</comment>
<dbReference type="Proteomes" id="UP001259832">
    <property type="component" value="Unassembled WGS sequence"/>
</dbReference>
<dbReference type="InterPro" id="IPR006689">
    <property type="entry name" value="Small_GTPase_ARF/SAR"/>
</dbReference>
<evidence type="ECO:0000256" key="1">
    <source>
        <dbReference type="ARBA" id="ARBA00010290"/>
    </source>
</evidence>
<dbReference type="AlphaFoldDB" id="A0AAD9GS27"/>
<dbReference type="GO" id="GO:0003924">
    <property type="term" value="F:GTPase activity"/>
    <property type="evidence" value="ECO:0007669"/>
    <property type="project" value="InterPro"/>
</dbReference>
<dbReference type="InterPro" id="IPR024156">
    <property type="entry name" value="Small_GTPase_ARF"/>
</dbReference>
<dbReference type="PANTHER" id="PTHR11711">
    <property type="entry name" value="ADP RIBOSYLATION FACTOR-RELATED"/>
    <property type="match status" value="1"/>
</dbReference>
<dbReference type="GO" id="GO:0046872">
    <property type="term" value="F:metal ion binding"/>
    <property type="evidence" value="ECO:0007669"/>
    <property type="project" value="UniProtKB-KW"/>
</dbReference>
<dbReference type="GO" id="GO:0005525">
    <property type="term" value="F:GTP binding"/>
    <property type="evidence" value="ECO:0007669"/>
    <property type="project" value="UniProtKB-KW"/>
</dbReference>
<keyword evidence="8" id="KW-1185">Reference proteome</keyword>
<sequence>MHPQYLAHAMGTSLSRSFSRFWNRNERRLLLVGLDGAGKTTILYHLRLGKAIASIPTVGFNVESIKYEGYKLNIWDVGGQDTLRPYWRHHFTGTQGIVFVLDSADDQRLELAKAELNGMLVDSQLQEACLLIILNKRDLPDAKDVQELTEALAFQENCTQNNRQVKVQPAVATTGEGLNDGITWLCENMAAL</sequence>
<evidence type="ECO:0000313" key="7">
    <source>
        <dbReference type="EMBL" id="KAK1943545.1"/>
    </source>
</evidence>
<keyword evidence="5" id="KW-0479">Metal-binding</keyword>
<dbReference type="FunFam" id="3.40.50.300:FF:000412">
    <property type="entry name" value="ADP-ribosylation factor 1"/>
    <property type="match status" value="1"/>
</dbReference>
<evidence type="ECO:0000256" key="4">
    <source>
        <dbReference type="PIRSR" id="PIRSR606689-1"/>
    </source>
</evidence>